<reference evidence="2" key="1">
    <citation type="submission" date="2023-07" db="EMBL/GenBank/DDBJ databases">
        <authorList>
            <consortium name="AG Swart"/>
            <person name="Singh M."/>
            <person name="Singh A."/>
            <person name="Seah K."/>
            <person name="Emmerich C."/>
        </authorList>
    </citation>
    <scope>NUCLEOTIDE SEQUENCE</scope>
    <source>
        <strain evidence="2">DP1</strain>
    </source>
</reference>
<dbReference type="PANTHER" id="PTHR45982">
    <property type="entry name" value="REGULATOR OF CHROMOSOME CONDENSATION"/>
    <property type="match status" value="1"/>
</dbReference>
<organism evidence="2 3">
    <name type="scientific">Euplotes crassus</name>
    <dbReference type="NCBI Taxonomy" id="5936"/>
    <lineage>
        <taxon>Eukaryota</taxon>
        <taxon>Sar</taxon>
        <taxon>Alveolata</taxon>
        <taxon>Ciliophora</taxon>
        <taxon>Intramacronucleata</taxon>
        <taxon>Spirotrichea</taxon>
        <taxon>Hypotrichia</taxon>
        <taxon>Euplotida</taxon>
        <taxon>Euplotidae</taxon>
        <taxon>Moneuplotes</taxon>
    </lineage>
</organism>
<dbReference type="InterPro" id="IPR051553">
    <property type="entry name" value="Ran_GTPase-activating"/>
</dbReference>
<protein>
    <submittedName>
        <fullName evidence="2">Uncharacterized protein</fullName>
    </submittedName>
</protein>
<dbReference type="EMBL" id="CAMPGE010010790">
    <property type="protein sequence ID" value="CAI2369637.1"/>
    <property type="molecule type" value="Genomic_DNA"/>
</dbReference>
<evidence type="ECO:0000313" key="2">
    <source>
        <dbReference type="EMBL" id="CAI2369637.1"/>
    </source>
</evidence>
<dbReference type="Pfam" id="PF13540">
    <property type="entry name" value="RCC1_2"/>
    <property type="match status" value="2"/>
</dbReference>
<dbReference type="PROSITE" id="PS50012">
    <property type="entry name" value="RCC1_3"/>
    <property type="match status" value="3"/>
</dbReference>
<dbReference type="PRINTS" id="PR00633">
    <property type="entry name" value="RCCNDNSATION"/>
</dbReference>
<dbReference type="Gene3D" id="2.130.10.30">
    <property type="entry name" value="Regulator of chromosome condensation 1/beta-lactamase-inhibitor protein II"/>
    <property type="match status" value="2"/>
</dbReference>
<name>A0AAD1UML0_EUPCR</name>
<dbReference type="SUPFAM" id="SSF50985">
    <property type="entry name" value="RCC1/BLIP-II"/>
    <property type="match status" value="1"/>
</dbReference>
<dbReference type="Proteomes" id="UP001295684">
    <property type="component" value="Unassembled WGS sequence"/>
</dbReference>
<dbReference type="AlphaFoldDB" id="A0AAD1UML0"/>
<accession>A0AAD1UML0</accession>
<proteinExistence type="predicted"/>
<evidence type="ECO:0000256" key="1">
    <source>
        <dbReference type="PROSITE-ProRule" id="PRU00235"/>
    </source>
</evidence>
<evidence type="ECO:0000313" key="3">
    <source>
        <dbReference type="Proteomes" id="UP001295684"/>
    </source>
</evidence>
<gene>
    <name evidence="2" type="ORF">ECRASSUSDP1_LOCUS10940</name>
</gene>
<dbReference type="PANTHER" id="PTHR45982:SF1">
    <property type="entry name" value="REGULATOR OF CHROMOSOME CONDENSATION"/>
    <property type="match status" value="1"/>
</dbReference>
<feature type="repeat" description="RCC1" evidence="1">
    <location>
        <begin position="273"/>
        <end position="329"/>
    </location>
</feature>
<feature type="repeat" description="RCC1" evidence="1">
    <location>
        <begin position="103"/>
        <end position="163"/>
    </location>
</feature>
<dbReference type="PROSITE" id="PS00626">
    <property type="entry name" value="RCC1_2"/>
    <property type="match status" value="1"/>
</dbReference>
<keyword evidence="3" id="KW-1185">Reference proteome</keyword>
<dbReference type="InterPro" id="IPR009091">
    <property type="entry name" value="RCC1/BLIP-II"/>
</dbReference>
<feature type="repeat" description="RCC1" evidence="1">
    <location>
        <begin position="330"/>
        <end position="378"/>
    </location>
</feature>
<comment type="caution">
    <text evidence="2">The sequence shown here is derived from an EMBL/GenBank/DDBJ whole genome shotgun (WGS) entry which is preliminary data.</text>
</comment>
<sequence>MFKSLFSCFKKQANTDLRDSYRRREPSILDENDVVDIYESKEINQSFQNKKSNEEIRIVAFGQIADYFEKSKLPKGLPKDNHSRKVARIGLGVHHAVFLFYSYQIATVGKNDRGQLGFPISDIDSENIYKDLKIIDIEKFKDENKRIIDVAAGSYHTVLLTEPINQEESKEGEVREVYVMGDRNMLGKFESQDSSEPVLITIPRLEQDPSLRIKYIYSRNEKCVVMDTGHGMTIWGRDFNGFFQREPSLFCQFKYPVKIALGTKHGLATDENKKLYVWGDGTYGELGRDPETEEVTVEAPVKHAYFDNKDIKVHSISVGNRHSVVVDTEGKMYSFGDNSKGQLATYEERQDTPNQIDTGFEAMAVFSGQSHNLVKTKDGRIFTWGGDSKLQTTGNKSGTFLKYMYEFKGKKTSNIQTAHDNTIVISHLKVYKEPNV</sequence>
<dbReference type="InterPro" id="IPR000408">
    <property type="entry name" value="Reg_chr_condens"/>
</dbReference>